<organism evidence="1">
    <name type="scientific">Culex pipiens</name>
    <name type="common">House mosquito</name>
    <dbReference type="NCBI Taxonomy" id="7175"/>
    <lineage>
        <taxon>Eukaryota</taxon>
        <taxon>Metazoa</taxon>
        <taxon>Ecdysozoa</taxon>
        <taxon>Arthropoda</taxon>
        <taxon>Hexapoda</taxon>
        <taxon>Insecta</taxon>
        <taxon>Pterygota</taxon>
        <taxon>Neoptera</taxon>
        <taxon>Endopterygota</taxon>
        <taxon>Diptera</taxon>
        <taxon>Nematocera</taxon>
        <taxon>Culicoidea</taxon>
        <taxon>Culicidae</taxon>
        <taxon>Culicinae</taxon>
        <taxon>Culicini</taxon>
        <taxon>Culex</taxon>
        <taxon>Culex</taxon>
    </lineage>
</organism>
<dbReference type="EMBL" id="HBUE01049687">
    <property type="protein sequence ID" value="CAG6463824.1"/>
    <property type="molecule type" value="Transcribed_RNA"/>
</dbReference>
<evidence type="ECO:0000313" key="1">
    <source>
        <dbReference type="EMBL" id="CAG6463822.1"/>
    </source>
</evidence>
<proteinExistence type="predicted"/>
<dbReference type="AlphaFoldDB" id="A0A8D8AZX6"/>
<reference evidence="1" key="1">
    <citation type="submission" date="2021-05" db="EMBL/GenBank/DDBJ databases">
        <authorList>
            <person name="Alioto T."/>
            <person name="Alioto T."/>
            <person name="Gomez Garrido J."/>
        </authorList>
    </citation>
    <scope>NUCLEOTIDE SEQUENCE</scope>
</reference>
<name>A0A8D8AZX6_CULPI</name>
<protein>
    <submittedName>
        <fullName evidence="1">(northern house mosquito) hypothetical protein</fullName>
    </submittedName>
</protein>
<accession>A0A8D8AZX6</accession>
<sequence length="102" mass="11820">MFPLFDTIVTKLKKVNIQNPFYCCCYDSVSSCLYVEYFDIGLCLYLLYWGASSKFRSQASHLANVISNGNIFIQTHWNYIIFGPFDSENLQQFSIKFSVLAE</sequence>
<dbReference type="EMBL" id="HBUE01049685">
    <property type="protein sequence ID" value="CAG6463822.1"/>
    <property type="molecule type" value="Transcribed_RNA"/>
</dbReference>